<feature type="region of interest" description="Disordered" evidence="3">
    <location>
        <begin position="40"/>
        <end position="72"/>
    </location>
</feature>
<evidence type="ECO:0000313" key="6">
    <source>
        <dbReference type="Proteomes" id="UP001254848"/>
    </source>
</evidence>
<comment type="caution">
    <text evidence="5">The sequence shown here is derived from an EMBL/GenBank/DDBJ whole genome shotgun (WGS) entry which is preliminary data.</text>
</comment>
<dbReference type="RefSeq" id="WP_413779979.1">
    <property type="nucleotide sequence ID" value="NZ_JAUOZS010000001.1"/>
</dbReference>
<keyword evidence="2" id="KW-0378">Hydrolase</keyword>
<keyword evidence="6" id="KW-1185">Reference proteome</keyword>
<evidence type="ECO:0000259" key="4">
    <source>
        <dbReference type="PROSITE" id="PS51677"/>
    </source>
</evidence>
<dbReference type="Proteomes" id="UP001254848">
    <property type="component" value="Unassembled WGS sequence"/>
</dbReference>
<dbReference type="SUPFAM" id="SSF88713">
    <property type="entry name" value="Glycoside hydrolase/deacetylase"/>
    <property type="match status" value="1"/>
</dbReference>
<feature type="domain" description="NodB homology" evidence="4">
    <location>
        <begin position="105"/>
        <end position="294"/>
    </location>
</feature>
<dbReference type="PANTHER" id="PTHR10587:SF133">
    <property type="entry name" value="CHITIN DEACETYLASE 1-RELATED"/>
    <property type="match status" value="1"/>
</dbReference>
<dbReference type="EMBL" id="JAUOZS010000001">
    <property type="protein sequence ID" value="MDT8901468.1"/>
    <property type="molecule type" value="Genomic_DNA"/>
</dbReference>
<proteinExistence type="predicted"/>
<protein>
    <submittedName>
        <fullName evidence="5">Polysaccharide deacetylase family protein</fullName>
    </submittedName>
</protein>
<evidence type="ECO:0000256" key="1">
    <source>
        <dbReference type="ARBA" id="ARBA00022723"/>
    </source>
</evidence>
<gene>
    <name evidence="5" type="ORF">Q4T40_09470</name>
</gene>
<reference evidence="5 6" key="1">
    <citation type="submission" date="2023-07" db="EMBL/GenBank/DDBJ databases">
        <title>The novel representative of Negativicutes class, Anaeroselena agilis gen. nov. sp. nov.</title>
        <authorList>
            <person name="Prokofeva M.I."/>
            <person name="Elcheninov A.G."/>
            <person name="Klyukina A."/>
            <person name="Kublanov I.V."/>
            <person name="Frolov E.N."/>
            <person name="Podosokorskaya O.A."/>
        </authorList>
    </citation>
    <scope>NUCLEOTIDE SEQUENCE [LARGE SCALE GENOMIC DNA]</scope>
    <source>
        <strain evidence="5 6">4137-cl</strain>
    </source>
</reference>
<evidence type="ECO:0000256" key="2">
    <source>
        <dbReference type="ARBA" id="ARBA00022801"/>
    </source>
</evidence>
<dbReference type="PROSITE" id="PS51677">
    <property type="entry name" value="NODB"/>
    <property type="match status" value="1"/>
</dbReference>
<organism evidence="5 6">
    <name type="scientific">Anaeroselena agilis</name>
    <dbReference type="NCBI Taxonomy" id="3063788"/>
    <lineage>
        <taxon>Bacteria</taxon>
        <taxon>Bacillati</taxon>
        <taxon>Bacillota</taxon>
        <taxon>Negativicutes</taxon>
        <taxon>Acetonemataceae</taxon>
        <taxon>Anaeroselena</taxon>
    </lineage>
</organism>
<keyword evidence="1" id="KW-0479">Metal-binding</keyword>
<name>A0ABU3NXD1_9FIRM</name>
<dbReference type="Gene3D" id="3.20.20.370">
    <property type="entry name" value="Glycoside hydrolase/deacetylase"/>
    <property type="match status" value="1"/>
</dbReference>
<dbReference type="InterPro" id="IPR050248">
    <property type="entry name" value="Polysacc_deacetylase_ArnD"/>
</dbReference>
<dbReference type="InterPro" id="IPR002509">
    <property type="entry name" value="NODB_dom"/>
</dbReference>
<dbReference type="PANTHER" id="PTHR10587">
    <property type="entry name" value="GLYCOSYL TRANSFERASE-RELATED"/>
    <property type="match status" value="1"/>
</dbReference>
<dbReference type="CDD" id="cd10944">
    <property type="entry name" value="CE4_SmPgdA_like"/>
    <property type="match status" value="1"/>
</dbReference>
<dbReference type="InterPro" id="IPR011330">
    <property type="entry name" value="Glyco_hydro/deAcase_b/a-brl"/>
</dbReference>
<evidence type="ECO:0000313" key="5">
    <source>
        <dbReference type="EMBL" id="MDT8901468.1"/>
    </source>
</evidence>
<evidence type="ECO:0000256" key="3">
    <source>
        <dbReference type="SAM" id="MobiDB-lite"/>
    </source>
</evidence>
<sequence>MTKTTALLRTACYGAVILLLLLLCGPPALLAFHRPPPAPVQKSALTPAPDAKPTKPAKPATRAAADGFVPAPPGGPLYDTLTVNRRRASNLPTELPAAVPYYGERTVYLTFDDGPDPDVTPDVLRILRQAGVPATFFVVGLEAEKSPDLLRQIYRDGHAIGNHSYNHVYRDLYRSPAAYTAQLRRTDDILMKHLGVRPRISRAPGGSAGSFTDAYWSALATEGYRDIGWNVSAEDASRANGAEIAATVVRQMDDGKYLWSHAIVLMHDGRGHEETARALPAIIKYFKDRNFEFRVVNLETPPAW</sequence>
<accession>A0ABU3NXD1</accession>
<dbReference type="Pfam" id="PF01522">
    <property type="entry name" value="Polysacc_deac_1"/>
    <property type="match status" value="1"/>
</dbReference>